<evidence type="ECO:0000313" key="3">
    <source>
        <dbReference type="EMBL" id="MRD49749.1"/>
    </source>
</evidence>
<dbReference type="InterPro" id="IPR036663">
    <property type="entry name" value="Fumarylacetoacetase_C_sf"/>
</dbReference>
<evidence type="ECO:0000313" key="4">
    <source>
        <dbReference type="Proteomes" id="UP000487350"/>
    </source>
</evidence>
<protein>
    <submittedName>
        <fullName evidence="3">2-keto-4-pentenoate hydratase</fullName>
    </submittedName>
</protein>
<dbReference type="RefSeq" id="WP_153587042.1">
    <property type="nucleotide sequence ID" value="NZ_WJBU01000032.1"/>
</dbReference>
<dbReference type="InterPro" id="IPR011234">
    <property type="entry name" value="Fumarylacetoacetase-like_C"/>
</dbReference>
<dbReference type="Pfam" id="PF18288">
    <property type="entry name" value="FAA_hydro_N_2"/>
    <property type="match status" value="1"/>
</dbReference>
<gene>
    <name evidence="3" type="ORF">GHT07_20975</name>
</gene>
<sequence length="325" mass="34799">MRLATLRDGTKDGALCVVNKALTLFCKATEIANSLQQAIDHWEQIAPRLQELALALEAGRVSDTHAFDPVAFMAPLPRAYGWVDAGGYMSHMKRARQARGAAMPEGWEVEPAIYQGCSDCNLAGSDPISGSAEWGVDFESELAVIVGDVPSGCSSADASAHIRLIVLLNDVTLRNLVPRELSKGFGFFWSKPPSAFAPIAITGDELGSDWVDGKAVCEVVSAVNGIRLGNPQAGVDQQFGFPRIIEHAAKTRPLVAGTIVGAGTVSNYDEKKGVSCLVERRHIETIQSGSPTTPYLSIGDRVHIEAFDRQGKSLFGPIDQAVRQA</sequence>
<dbReference type="Pfam" id="PF01557">
    <property type="entry name" value="FAA_hydrolase"/>
    <property type="match status" value="1"/>
</dbReference>
<dbReference type="AlphaFoldDB" id="A0A844BDG6"/>
<feature type="domain" description="Fumarylacetoacetase-like C-terminal" evidence="1">
    <location>
        <begin position="84"/>
        <end position="306"/>
    </location>
</feature>
<comment type="caution">
    <text evidence="3">The sequence shown here is derived from an EMBL/GenBank/DDBJ whole genome shotgun (WGS) entry which is preliminary data.</text>
</comment>
<dbReference type="Gene3D" id="3.90.850.10">
    <property type="entry name" value="Fumarylacetoacetase-like, C-terminal domain"/>
    <property type="match status" value="1"/>
</dbReference>
<dbReference type="InterPro" id="IPR041072">
    <property type="entry name" value="FAA_hydro_N"/>
</dbReference>
<accession>A0A844BDG6</accession>
<dbReference type="Proteomes" id="UP000487350">
    <property type="component" value="Unassembled WGS sequence"/>
</dbReference>
<dbReference type="SUPFAM" id="SSF56529">
    <property type="entry name" value="FAH"/>
    <property type="match status" value="1"/>
</dbReference>
<evidence type="ECO:0000259" key="1">
    <source>
        <dbReference type="Pfam" id="PF01557"/>
    </source>
</evidence>
<keyword evidence="4" id="KW-1185">Reference proteome</keyword>
<feature type="domain" description="Fumarylacetoacetase N-terminal" evidence="2">
    <location>
        <begin position="1"/>
        <end position="78"/>
    </location>
</feature>
<proteinExistence type="predicted"/>
<dbReference type="PANTHER" id="PTHR43211:SF1">
    <property type="entry name" value="BLL6422 PROTEIN"/>
    <property type="match status" value="1"/>
</dbReference>
<dbReference type="GO" id="GO:0003824">
    <property type="term" value="F:catalytic activity"/>
    <property type="evidence" value="ECO:0007669"/>
    <property type="project" value="InterPro"/>
</dbReference>
<evidence type="ECO:0000259" key="2">
    <source>
        <dbReference type="Pfam" id="PF18288"/>
    </source>
</evidence>
<dbReference type="EMBL" id="WJBU01000032">
    <property type="protein sequence ID" value="MRD49749.1"/>
    <property type="molecule type" value="Genomic_DNA"/>
</dbReference>
<reference evidence="3 4" key="1">
    <citation type="submission" date="2019-11" db="EMBL/GenBank/DDBJ databases">
        <title>Caenimonas koreensis gen. nov., sp. nov., isolated from activated sludge.</title>
        <authorList>
            <person name="Seung H.R."/>
        </authorList>
    </citation>
    <scope>NUCLEOTIDE SEQUENCE [LARGE SCALE GENOMIC DNA]</scope>
    <source>
        <strain evidence="3 4">EMB320</strain>
    </source>
</reference>
<dbReference type="PANTHER" id="PTHR43211">
    <property type="entry name" value="FUMARYLACETOACETATE HYDROLASE"/>
    <property type="match status" value="1"/>
</dbReference>
<name>A0A844BDG6_9BURK</name>
<dbReference type="OrthoDB" id="9775905at2"/>
<organism evidence="3 4">
    <name type="scientific">Caenimonas koreensis DSM 17982</name>
    <dbReference type="NCBI Taxonomy" id="1121255"/>
    <lineage>
        <taxon>Bacteria</taxon>
        <taxon>Pseudomonadati</taxon>
        <taxon>Pseudomonadota</taxon>
        <taxon>Betaproteobacteria</taxon>
        <taxon>Burkholderiales</taxon>
        <taxon>Comamonadaceae</taxon>
        <taxon>Caenimonas</taxon>
    </lineage>
</organism>